<comment type="caution">
    <text evidence="1">The sequence shown here is derived from an EMBL/GenBank/DDBJ whole genome shotgun (WGS) entry which is preliminary data.</text>
</comment>
<reference evidence="1" key="1">
    <citation type="submission" date="2023-10" db="EMBL/GenBank/DDBJ databases">
        <authorList>
            <person name="Chen Y."/>
            <person name="Shah S."/>
            <person name="Dougan E. K."/>
            <person name="Thang M."/>
            <person name="Chan C."/>
        </authorList>
    </citation>
    <scope>NUCLEOTIDE SEQUENCE [LARGE SCALE GENOMIC DNA]</scope>
</reference>
<keyword evidence="2" id="KW-1185">Reference proteome</keyword>
<dbReference type="EMBL" id="CAUYUJ010014405">
    <property type="protein sequence ID" value="CAK0840845.1"/>
    <property type="molecule type" value="Genomic_DNA"/>
</dbReference>
<sequence>MVVSTAQPAAETSFCSVLRALPSGSGPALQDIREKSVISPYANTGAYIFKSAKAFKAAAEDILSAPEEAAKTGLYASILISSMLAKGVGAVCGAATSFPRRRWGAYGSSAVKQDHKDE</sequence>
<evidence type="ECO:0000313" key="1">
    <source>
        <dbReference type="EMBL" id="CAK0840845.1"/>
    </source>
</evidence>
<proteinExistence type="predicted"/>
<dbReference type="Proteomes" id="UP001189429">
    <property type="component" value="Unassembled WGS sequence"/>
</dbReference>
<accession>A0ABN9T756</accession>
<gene>
    <name evidence="1" type="ORF">PCOR1329_LOCUS36185</name>
</gene>
<organism evidence="1 2">
    <name type="scientific">Prorocentrum cordatum</name>
    <dbReference type="NCBI Taxonomy" id="2364126"/>
    <lineage>
        <taxon>Eukaryota</taxon>
        <taxon>Sar</taxon>
        <taxon>Alveolata</taxon>
        <taxon>Dinophyceae</taxon>
        <taxon>Prorocentrales</taxon>
        <taxon>Prorocentraceae</taxon>
        <taxon>Prorocentrum</taxon>
    </lineage>
</organism>
<evidence type="ECO:0000313" key="2">
    <source>
        <dbReference type="Proteomes" id="UP001189429"/>
    </source>
</evidence>
<name>A0ABN9T756_9DINO</name>
<dbReference type="InterPro" id="IPR029044">
    <property type="entry name" value="Nucleotide-diphossugar_trans"/>
</dbReference>
<dbReference type="Gene3D" id="3.90.550.10">
    <property type="entry name" value="Spore Coat Polysaccharide Biosynthesis Protein SpsA, Chain A"/>
    <property type="match status" value="1"/>
</dbReference>
<protein>
    <submittedName>
        <fullName evidence="1">Uncharacterized protein</fullName>
    </submittedName>
</protein>